<sequence>GEQVVRRGRRLLRGEDEEERPLRLAAPLLRPLLPHAGPGPEGPRPRGLGQGLLRPRRDRPLHHRRGGGGPRARERRDRAFRRAPRRTQRISGEPRPPRHHGPAALL</sequence>
<feature type="compositionally biased region" description="Basic residues" evidence="1">
    <location>
        <begin position="1"/>
        <end position="11"/>
    </location>
</feature>
<dbReference type="AlphaFoldDB" id="A0A6J4RNN2"/>
<feature type="compositionally biased region" description="Basic residues" evidence="1">
    <location>
        <begin position="97"/>
        <end position="106"/>
    </location>
</feature>
<gene>
    <name evidence="2" type="ORF">AVDCRST_MAG25-2381</name>
</gene>
<protein>
    <submittedName>
        <fullName evidence="2">Uncharacterized protein</fullName>
    </submittedName>
</protein>
<evidence type="ECO:0000313" key="2">
    <source>
        <dbReference type="EMBL" id="CAA9475522.1"/>
    </source>
</evidence>
<reference evidence="2" key="1">
    <citation type="submission" date="2020-02" db="EMBL/GenBank/DDBJ databases">
        <authorList>
            <person name="Meier V. D."/>
        </authorList>
    </citation>
    <scope>NUCLEOTIDE SEQUENCE</scope>
    <source>
        <strain evidence="2">AVDCRST_MAG25</strain>
    </source>
</reference>
<feature type="compositionally biased region" description="Low complexity" evidence="1">
    <location>
        <begin position="23"/>
        <end position="38"/>
    </location>
</feature>
<feature type="compositionally biased region" description="Basic residues" evidence="1">
    <location>
        <begin position="78"/>
        <end position="88"/>
    </location>
</feature>
<evidence type="ECO:0000256" key="1">
    <source>
        <dbReference type="SAM" id="MobiDB-lite"/>
    </source>
</evidence>
<accession>A0A6J4RNN2</accession>
<feature type="non-terminal residue" evidence="2">
    <location>
        <position position="106"/>
    </location>
</feature>
<feature type="compositionally biased region" description="Basic residues" evidence="1">
    <location>
        <begin position="54"/>
        <end position="66"/>
    </location>
</feature>
<feature type="non-terminal residue" evidence="2">
    <location>
        <position position="1"/>
    </location>
</feature>
<proteinExistence type="predicted"/>
<name>A0A6J4RNN2_9ACTN</name>
<feature type="region of interest" description="Disordered" evidence="1">
    <location>
        <begin position="1"/>
        <end position="106"/>
    </location>
</feature>
<organism evidence="2">
    <name type="scientific">uncultured Rubrobacteraceae bacterium</name>
    <dbReference type="NCBI Taxonomy" id="349277"/>
    <lineage>
        <taxon>Bacteria</taxon>
        <taxon>Bacillati</taxon>
        <taxon>Actinomycetota</taxon>
        <taxon>Rubrobacteria</taxon>
        <taxon>Rubrobacterales</taxon>
        <taxon>Rubrobacteraceae</taxon>
        <taxon>environmental samples</taxon>
    </lineage>
</organism>
<dbReference type="EMBL" id="CADCVI010000150">
    <property type="protein sequence ID" value="CAA9475522.1"/>
    <property type="molecule type" value="Genomic_DNA"/>
</dbReference>